<protein>
    <recommendedName>
        <fullName evidence="1">Protein FAR1-RELATED SEQUENCE</fullName>
    </recommendedName>
</protein>
<proteinExistence type="inferred from homology"/>
<keyword evidence="1" id="KW-0539">Nucleus</keyword>
<dbReference type="GO" id="GO:0008270">
    <property type="term" value="F:zinc ion binding"/>
    <property type="evidence" value="ECO:0007669"/>
    <property type="project" value="UniProtKB-UniRule"/>
</dbReference>
<evidence type="ECO:0000313" key="3">
    <source>
        <dbReference type="Proteomes" id="UP000275267"/>
    </source>
</evidence>
<dbReference type="GO" id="GO:0005634">
    <property type="term" value="C:nucleus"/>
    <property type="evidence" value="ECO:0007669"/>
    <property type="project" value="UniProtKB-SubCell"/>
</dbReference>
<name>A0A3L6S4K2_PANMI</name>
<reference evidence="3" key="1">
    <citation type="journal article" date="2019" name="Nat. Commun.">
        <title>The genome of broomcorn millet.</title>
        <authorList>
            <person name="Zou C."/>
            <person name="Miki D."/>
            <person name="Li D."/>
            <person name="Tang Q."/>
            <person name="Xiao L."/>
            <person name="Rajput S."/>
            <person name="Deng P."/>
            <person name="Jia W."/>
            <person name="Huang R."/>
            <person name="Zhang M."/>
            <person name="Sun Y."/>
            <person name="Hu J."/>
            <person name="Fu X."/>
            <person name="Schnable P.S."/>
            <person name="Li F."/>
            <person name="Zhang H."/>
            <person name="Feng B."/>
            <person name="Zhu X."/>
            <person name="Liu R."/>
            <person name="Schnable J.C."/>
            <person name="Zhu J.-K."/>
            <person name="Zhang H."/>
        </authorList>
    </citation>
    <scope>NUCLEOTIDE SEQUENCE [LARGE SCALE GENOMIC DNA]</scope>
</reference>
<comment type="caution">
    <text evidence="2">The sequence shown here is derived from an EMBL/GenBank/DDBJ whole genome shotgun (WGS) entry which is preliminary data.</text>
</comment>
<dbReference type="PANTHER" id="PTHR31669:SF293">
    <property type="entry name" value="PROTEIN FAR1-RELATED SEQUENCE"/>
    <property type="match status" value="1"/>
</dbReference>
<comment type="function">
    <text evidence="1">Putative transcription activator involved in regulating light control of development.</text>
</comment>
<organism evidence="2 3">
    <name type="scientific">Panicum miliaceum</name>
    <name type="common">Proso millet</name>
    <name type="synonym">Broomcorn millet</name>
    <dbReference type="NCBI Taxonomy" id="4540"/>
    <lineage>
        <taxon>Eukaryota</taxon>
        <taxon>Viridiplantae</taxon>
        <taxon>Streptophyta</taxon>
        <taxon>Embryophyta</taxon>
        <taxon>Tracheophyta</taxon>
        <taxon>Spermatophyta</taxon>
        <taxon>Magnoliopsida</taxon>
        <taxon>Liliopsida</taxon>
        <taxon>Poales</taxon>
        <taxon>Poaceae</taxon>
        <taxon>PACMAD clade</taxon>
        <taxon>Panicoideae</taxon>
        <taxon>Panicodae</taxon>
        <taxon>Paniceae</taxon>
        <taxon>Panicinae</taxon>
        <taxon>Panicum</taxon>
        <taxon>Panicum sect. Panicum</taxon>
    </lineage>
</organism>
<evidence type="ECO:0000313" key="2">
    <source>
        <dbReference type="EMBL" id="RLN15841.1"/>
    </source>
</evidence>
<dbReference type="AlphaFoldDB" id="A0A3L6S4K2"/>
<keyword evidence="3" id="KW-1185">Reference proteome</keyword>
<keyword evidence="1" id="KW-0479">Metal-binding</keyword>
<dbReference type="PANTHER" id="PTHR31669">
    <property type="entry name" value="PROTEIN FAR1-RELATED SEQUENCE 10-RELATED"/>
    <property type="match status" value="1"/>
</dbReference>
<comment type="subcellular location">
    <subcellularLocation>
        <location evidence="1">Nucleus</location>
    </subcellularLocation>
</comment>
<dbReference type="GO" id="GO:0006355">
    <property type="term" value="P:regulation of DNA-templated transcription"/>
    <property type="evidence" value="ECO:0007669"/>
    <property type="project" value="UniProtKB-UniRule"/>
</dbReference>
<dbReference type="EMBL" id="PQIB02000005">
    <property type="protein sequence ID" value="RLN15841.1"/>
    <property type="molecule type" value="Genomic_DNA"/>
</dbReference>
<accession>A0A3L6S4K2</accession>
<keyword evidence="1" id="KW-0863">Zinc-finger</keyword>
<comment type="similarity">
    <text evidence="1">Belongs to the FHY3/FAR1 family.</text>
</comment>
<keyword evidence="1" id="KW-0862">Zinc</keyword>
<dbReference type="Proteomes" id="UP000275267">
    <property type="component" value="Unassembled WGS sequence"/>
</dbReference>
<evidence type="ECO:0000256" key="1">
    <source>
        <dbReference type="RuleBase" id="RU367018"/>
    </source>
</evidence>
<dbReference type="InterPro" id="IPR031052">
    <property type="entry name" value="FHY3/FAR1"/>
</dbReference>
<dbReference type="OrthoDB" id="1927586at2759"/>
<dbReference type="STRING" id="4540.A0A3L6S4K2"/>
<sequence length="168" mass="19026">MAGWAEKEALEDLATSCTIPMLRIPSNMVKQVSEIYTVTVFNIFEEEFIESLGYYVSSLNIDGPIAINKVMKEDSGSSFTVSYDATDKRTQCSTAVAFYILRRWTNEAKNGFVLDECLRYSGLYRDALRYAREGSTSGQIFTFAQQTLQVAFSEIVHMKQQIVSRCTM</sequence>
<gene>
    <name evidence="2" type="ORF">C2845_PM02G00460</name>
</gene>